<organism evidence="2 3">
    <name type="scientific">Candidatus Acididesulfobacter diazotrophicus</name>
    <dbReference type="NCBI Taxonomy" id="2597226"/>
    <lineage>
        <taxon>Bacteria</taxon>
        <taxon>Deltaproteobacteria</taxon>
        <taxon>Candidatus Acidulodesulfobacterales</taxon>
        <taxon>Candidatus Acididesulfobacter</taxon>
    </lineage>
</organism>
<dbReference type="Proteomes" id="UP000319296">
    <property type="component" value="Unassembled WGS sequence"/>
</dbReference>
<dbReference type="AlphaFoldDB" id="A0A519BLK4"/>
<gene>
    <name evidence="2" type="ORF">EVG15_07315</name>
</gene>
<protein>
    <recommendedName>
        <fullName evidence="4">Nucleotidyl transferase AbiEii/AbiGii toxin family protein</fullName>
    </recommendedName>
</protein>
<evidence type="ECO:0008006" key="4">
    <source>
        <dbReference type="Google" id="ProtNLM"/>
    </source>
</evidence>
<evidence type="ECO:0000313" key="3">
    <source>
        <dbReference type="Proteomes" id="UP000319296"/>
    </source>
</evidence>
<dbReference type="EMBL" id="SGBB01000013">
    <property type="protein sequence ID" value="RZD18133.1"/>
    <property type="molecule type" value="Genomic_DNA"/>
</dbReference>
<sequence>MNKTIIKQDTLEAIKLLSQNKELINGFILVGGTALSLHINHRESEDIDLFTEKEFLNKQRINSLIDKTVKDYSPIRDKENYLEFLINNIKVTFYSYGMPIENKSFINNLNIATIDEIAAMKAYTLGRRATFRDYYDLYCLMLNGYDLQRIIDLTKQRYGKKFNPGLFLKQLVYLDDIKQMSVINPKYKVDEKEILKFMTEKIRAYKEELNEEQSLKL</sequence>
<comment type="caution">
    <text evidence="2">The sequence shown here is derived from an EMBL/GenBank/DDBJ whole genome shotgun (WGS) entry which is preliminary data.</text>
</comment>
<dbReference type="InterPro" id="IPR014942">
    <property type="entry name" value="AbiEii"/>
</dbReference>
<evidence type="ECO:0000313" key="2">
    <source>
        <dbReference type="EMBL" id="RZD18133.1"/>
    </source>
</evidence>
<accession>A0A519BLK4</accession>
<proteinExistence type="predicted"/>
<name>A0A519BLK4_9DELT</name>
<feature type="coiled-coil region" evidence="1">
    <location>
        <begin position="188"/>
        <end position="215"/>
    </location>
</feature>
<dbReference type="Gene3D" id="3.10.450.620">
    <property type="entry name" value="JHP933, nucleotidyltransferase-like core domain"/>
    <property type="match status" value="1"/>
</dbReference>
<reference evidence="2 3" key="1">
    <citation type="journal article" date="2019" name="ISME J.">
        <title>Insights into ecological role of a new deltaproteobacterial order Candidatus Acidulodesulfobacterales by metagenomics and metatranscriptomics.</title>
        <authorList>
            <person name="Tan S."/>
            <person name="Liu J."/>
            <person name="Fang Y."/>
            <person name="Hedlund B.P."/>
            <person name="Lian Z.H."/>
            <person name="Huang L.Y."/>
            <person name="Li J.T."/>
            <person name="Huang L.N."/>
            <person name="Li W.J."/>
            <person name="Jiang H.C."/>
            <person name="Dong H.L."/>
            <person name="Shu W.S."/>
        </authorList>
    </citation>
    <scope>NUCLEOTIDE SEQUENCE [LARGE SCALE GENOMIC DNA]</scope>
    <source>
        <strain evidence="2">AP1</strain>
    </source>
</reference>
<dbReference type="Pfam" id="PF08843">
    <property type="entry name" value="AbiEii"/>
    <property type="match status" value="1"/>
</dbReference>
<keyword evidence="1" id="KW-0175">Coiled coil</keyword>
<evidence type="ECO:0000256" key="1">
    <source>
        <dbReference type="SAM" id="Coils"/>
    </source>
</evidence>